<reference evidence="11" key="1">
    <citation type="journal article" date="2019" name="Int. J. Syst. Evol. Microbiol.">
        <title>The Global Catalogue of Microorganisms (GCM) 10K type strain sequencing project: providing services to taxonomists for standard genome sequencing and annotation.</title>
        <authorList>
            <consortium name="The Broad Institute Genomics Platform"/>
            <consortium name="The Broad Institute Genome Sequencing Center for Infectious Disease"/>
            <person name="Wu L."/>
            <person name="Ma J."/>
        </authorList>
    </citation>
    <scope>NUCLEOTIDE SEQUENCE [LARGE SCALE GENOMIC DNA]</scope>
    <source>
        <strain evidence="11">NBRC 108723</strain>
    </source>
</reference>
<accession>A0ABQ6F2N8</accession>
<keyword evidence="6" id="KW-0456">Lyase</keyword>
<protein>
    <recommendedName>
        <fullName evidence="2">prephenate dehydratase</fullName>
        <ecNumber evidence="2">4.2.1.51</ecNumber>
    </recommendedName>
</protein>
<keyword evidence="5" id="KW-0584">Phenylalanine biosynthesis</keyword>
<comment type="catalytic activity">
    <reaction evidence="7">
        <text>prephenate + H(+) = 3-phenylpyruvate + CO2 + H2O</text>
        <dbReference type="Rhea" id="RHEA:21648"/>
        <dbReference type="ChEBI" id="CHEBI:15377"/>
        <dbReference type="ChEBI" id="CHEBI:15378"/>
        <dbReference type="ChEBI" id="CHEBI:16526"/>
        <dbReference type="ChEBI" id="CHEBI:18005"/>
        <dbReference type="ChEBI" id="CHEBI:29934"/>
        <dbReference type="EC" id="4.2.1.51"/>
    </reaction>
</comment>
<evidence type="ECO:0000313" key="11">
    <source>
        <dbReference type="Proteomes" id="UP001157138"/>
    </source>
</evidence>
<evidence type="ECO:0000256" key="8">
    <source>
        <dbReference type="SAM" id="SignalP"/>
    </source>
</evidence>
<feature type="domain" description="Prephenate dehydratase" evidence="9">
    <location>
        <begin position="39"/>
        <end position="226"/>
    </location>
</feature>
<evidence type="ECO:0000256" key="3">
    <source>
        <dbReference type="ARBA" id="ARBA00022605"/>
    </source>
</evidence>
<evidence type="ECO:0000256" key="4">
    <source>
        <dbReference type="ARBA" id="ARBA00023141"/>
    </source>
</evidence>
<evidence type="ECO:0000256" key="7">
    <source>
        <dbReference type="ARBA" id="ARBA00047848"/>
    </source>
</evidence>
<proteinExistence type="predicted"/>
<feature type="chain" id="PRO_5047519444" description="prephenate dehydratase" evidence="8">
    <location>
        <begin position="36"/>
        <end position="252"/>
    </location>
</feature>
<evidence type="ECO:0000256" key="2">
    <source>
        <dbReference type="ARBA" id="ARBA00013147"/>
    </source>
</evidence>
<name>A0ABQ6F2N8_9VIBR</name>
<sequence>MKTLFNATAQTKILVKTLFLFSLTISSLVAPKALADTNQIFVQASKGSFNDAAISKLFTNKPELKAEVIFAGTPTNTFKLADENKTLAFSAVENSTIEGKLVQATVDALKLYKITQVNAFTTIPIEMCVLMTESDVKQHKAISAIASHPAALKQINMWKHSLNATELPVPEGTSAAAAKVSQGELPSGTAAIGACVLSTVYPNLIIVEKGVQDNKDNKTSFLLVNVEKRRTPIGENEARQELAKAIKQGKQL</sequence>
<organism evidence="10 11">
    <name type="scientific">Vibrio zhanjiangensis</name>
    <dbReference type="NCBI Taxonomy" id="1046128"/>
    <lineage>
        <taxon>Bacteria</taxon>
        <taxon>Pseudomonadati</taxon>
        <taxon>Pseudomonadota</taxon>
        <taxon>Gammaproteobacteria</taxon>
        <taxon>Vibrionales</taxon>
        <taxon>Vibrionaceae</taxon>
        <taxon>Vibrio</taxon>
    </lineage>
</organism>
<gene>
    <name evidence="10" type="ORF">GCM10007938_29780</name>
</gene>
<dbReference type="Pfam" id="PF00800">
    <property type="entry name" value="PDT"/>
    <property type="match status" value="1"/>
</dbReference>
<dbReference type="EMBL" id="BSPW01000067">
    <property type="protein sequence ID" value="GLT19196.1"/>
    <property type="molecule type" value="Genomic_DNA"/>
</dbReference>
<dbReference type="PROSITE" id="PS51171">
    <property type="entry name" value="PREPHENATE_DEHYDR_3"/>
    <property type="match status" value="1"/>
</dbReference>
<evidence type="ECO:0000256" key="6">
    <source>
        <dbReference type="ARBA" id="ARBA00023239"/>
    </source>
</evidence>
<keyword evidence="8" id="KW-0732">Signal</keyword>
<dbReference type="EC" id="4.2.1.51" evidence="2"/>
<dbReference type="Proteomes" id="UP001157138">
    <property type="component" value="Unassembled WGS sequence"/>
</dbReference>
<dbReference type="Gene3D" id="3.40.190.10">
    <property type="entry name" value="Periplasmic binding protein-like II"/>
    <property type="match status" value="2"/>
</dbReference>
<feature type="signal peptide" evidence="8">
    <location>
        <begin position="1"/>
        <end position="35"/>
    </location>
</feature>
<dbReference type="PANTHER" id="PTHR21022:SF19">
    <property type="entry name" value="PREPHENATE DEHYDRATASE-RELATED"/>
    <property type="match status" value="1"/>
</dbReference>
<keyword evidence="4" id="KW-0057">Aromatic amino acid biosynthesis</keyword>
<comment type="pathway">
    <text evidence="1">Amino-acid biosynthesis; L-phenylalanine biosynthesis; phenylpyruvate from prephenate: step 1/1.</text>
</comment>
<evidence type="ECO:0000259" key="9">
    <source>
        <dbReference type="PROSITE" id="PS51171"/>
    </source>
</evidence>
<evidence type="ECO:0000256" key="1">
    <source>
        <dbReference type="ARBA" id="ARBA00004741"/>
    </source>
</evidence>
<dbReference type="PANTHER" id="PTHR21022">
    <property type="entry name" value="PREPHENATE DEHYDRATASE P PROTEIN"/>
    <property type="match status" value="1"/>
</dbReference>
<evidence type="ECO:0000256" key="5">
    <source>
        <dbReference type="ARBA" id="ARBA00023222"/>
    </source>
</evidence>
<dbReference type="RefSeq" id="WP_284193057.1">
    <property type="nucleotide sequence ID" value="NZ_BSPW01000067.1"/>
</dbReference>
<keyword evidence="3" id="KW-0028">Amino-acid biosynthesis</keyword>
<comment type="caution">
    <text evidence="10">The sequence shown here is derived from an EMBL/GenBank/DDBJ whole genome shotgun (WGS) entry which is preliminary data.</text>
</comment>
<keyword evidence="11" id="KW-1185">Reference proteome</keyword>
<dbReference type="SUPFAM" id="SSF53850">
    <property type="entry name" value="Periplasmic binding protein-like II"/>
    <property type="match status" value="1"/>
</dbReference>
<evidence type="ECO:0000313" key="10">
    <source>
        <dbReference type="EMBL" id="GLT19196.1"/>
    </source>
</evidence>
<dbReference type="InterPro" id="IPR001086">
    <property type="entry name" value="Preph_deHydtase"/>
</dbReference>